<dbReference type="Proteomes" id="UP001148455">
    <property type="component" value="Unassembled WGS sequence"/>
</dbReference>
<feature type="domain" description="Polysaccharide pyruvyl transferase" evidence="1">
    <location>
        <begin position="13"/>
        <end position="303"/>
    </location>
</feature>
<dbReference type="Pfam" id="PF04230">
    <property type="entry name" value="PS_pyruv_trans"/>
    <property type="match status" value="1"/>
</dbReference>
<reference evidence="2" key="1">
    <citation type="submission" date="2022-12" db="EMBL/GenBank/DDBJ databases">
        <title>Genome of R. gnavus strain RSHDN_123.</title>
        <authorList>
            <person name="Abdugheni R."/>
        </authorList>
    </citation>
    <scope>NUCLEOTIDE SEQUENCE</scope>
    <source>
        <strain evidence="2">RSHDN_123</strain>
    </source>
</reference>
<accession>A0A9X3KBL7</accession>
<dbReference type="EMBL" id="JAPZED010000008">
    <property type="protein sequence ID" value="MCZ7694240.1"/>
    <property type="molecule type" value="Genomic_DNA"/>
</dbReference>
<organism evidence="2 3">
    <name type="scientific">Mediterraneibacter gnavus</name>
    <name type="common">Ruminococcus gnavus</name>
    <dbReference type="NCBI Taxonomy" id="33038"/>
    <lineage>
        <taxon>Bacteria</taxon>
        <taxon>Bacillati</taxon>
        <taxon>Bacillota</taxon>
        <taxon>Clostridia</taxon>
        <taxon>Lachnospirales</taxon>
        <taxon>Lachnospiraceae</taxon>
        <taxon>Mediterraneibacter</taxon>
    </lineage>
</organism>
<dbReference type="InterPro" id="IPR007345">
    <property type="entry name" value="Polysacch_pyruvyl_Trfase"/>
</dbReference>
<protein>
    <submittedName>
        <fullName evidence="2">Polysaccharide pyruvyl transferase family protein</fullName>
    </submittedName>
</protein>
<proteinExistence type="predicted"/>
<evidence type="ECO:0000259" key="1">
    <source>
        <dbReference type="Pfam" id="PF04230"/>
    </source>
</evidence>
<comment type="caution">
    <text evidence="2">The sequence shown here is derived from an EMBL/GenBank/DDBJ whole genome shotgun (WGS) entry which is preliminary data.</text>
</comment>
<name>A0A9X3KBL7_MEDGN</name>
<sequence length="366" mass="43367">MRKIFLWGYWAKNFGDDLFLKVYLEQMKEATHNTYILTEKRYKEFYKKMGVKVVTKDSFIYKLSYKLLMLCRKPELYFLLVNKRSLFVLLGGSLFAENKGELAEQQQFVNLDYATTKAEKAFVIGSNFGPYTHEKYKKQYEVLFGKMEDVSFRDKMSFDLFNQTLKNVRYAPDIAFEGKWEKNIKNSNNIVISVINLETRQELAAYKDIYEKGIADICLHHINKNEKIFLVSLCQQEGDDLACKRINDILNQNNKRFVEVINYNSIDRTIELFASAKKIYATRFHALMMGLYFHKNIVPIIYNEKGINAIKSYCRPLKWFSIENFDEKTLHQMTKIEQTAELELPASRQFQGLLEYYRLRWCNNDI</sequence>
<dbReference type="AlphaFoldDB" id="A0A9X3KBL7"/>
<evidence type="ECO:0000313" key="2">
    <source>
        <dbReference type="EMBL" id="MCZ7694240.1"/>
    </source>
</evidence>
<dbReference type="PANTHER" id="PTHR36836">
    <property type="entry name" value="COLANIC ACID BIOSYNTHESIS PROTEIN WCAK"/>
    <property type="match status" value="1"/>
</dbReference>
<evidence type="ECO:0000313" key="3">
    <source>
        <dbReference type="Proteomes" id="UP001148455"/>
    </source>
</evidence>
<dbReference type="PANTHER" id="PTHR36836:SF1">
    <property type="entry name" value="COLANIC ACID BIOSYNTHESIS PROTEIN WCAK"/>
    <property type="match status" value="1"/>
</dbReference>
<dbReference type="GO" id="GO:0016740">
    <property type="term" value="F:transferase activity"/>
    <property type="evidence" value="ECO:0007669"/>
    <property type="project" value="UniProtKB-KW"/>
</dbReference>
<keyword evidence="2" id="KW-0808">Transferase</keyword>
<gene>
    <name evidence="2" type="ORF">O8D18_09335</name>
</gene>
<dbReference type="RefSeq" id="WP_269762790.1">
    <property type="nucleotide sequence ID" value="NZ_JAPZEC010000008.1"/>
</dbReference>